<keyword evidence="2" id="KW-1185">Reference proteome</keyword>
<dbReference type="AlphaFoldDB" id="A0A9X3CN66"/>
<gene>
    <name evidence="1" type="ORF">MD535_10415</name>
</gene>
<name>A0A9X3CN66_9VIBR</name>
<proteinExistence type="predicted"/>
<dbReference type="Proteomes" id="UP001155587">
    <property type="component" value="Unassembled WGS sequence"/>
</dbReference>
<dbReference type="EMBL" id="JAKRRY010000011">
    <property type="protein sequence ID" value="MCW8346413.1"/>
    <property type="molecule type" value="Genomic_DNA"/>
</dbReference>
<accession>A0A9X3CN66</accession>
<evidence type="ECO:0008006" key="3">
    <source>
        <dbReference type="Google" id="ProtNLM"/>
    </source>
</evidence>
<sequence length="1148" mass="129980">MENRTKESDSAVSGQFVDRDGERFYKISDVDQMSPFFISVVSASNHWFFISSTGALSAGRVRPENALFPYRSVDHIHESAHNTGAKTIIKVVQEGGASLLWEPYNEHHDGRYEVQRNLYKNSVGDKIIFEEVNHSLALRYQYSWSCGETFGFVRETEITNLSQTNIQMEVIDGIQNLLPSGAPLQALQTRSALVDAYKWNERVDDLPMATYSMYAKLSDRAEPAESLRTTTAFSITDNDADILLSAKALGQFRKGLPIQREQLTRGERGAYFVHQAIALKPAEKKAWLMVADIDKTHVEVDELRQSIHRGDDLLKLVHEDVARNQLDLVTLMSGADAWQLTSNEETSVHHYANVLFNNMRGGVFVSGYHLDAADVMSSLKAMNSRVFERHTDFIASLNANFTHPELMAAAKATGDDQLVRLCYEYLPLTFGRRHGDPSRPWNHFEIKVRDDEGNRLLAYQGNWRDIFQNWEAMALSYPHFIGSFIAKFVNASTVDGYNPYRITKEGVDWELLELDDPWSNIGYWGDHQIIYLLKFLELADKYHHNDLTSWLSDANYSYANVPYELCNVEGLLANPKDTVSFNTQKQQLTEELSATLGSDGRLLLDSNGEVYQVNLLEKLLVPLLSKLSNFVLDGGIWLNTQRPEWNDANNAIVGNGLSMVTLYYIRRYVTFLRKLVCKASMSVELSNEVSTWLLNTNTRLKEMLTIVRSNDITPELRKQMLVNLEESADAYRQRVYADGFSGKSNVDMSKINELLDVSVSLLDQSIMNNKRSDGLYNAYNILDLSHGTAEVAELYPMLEGQVAILSSGILDSKQAITLLDKLFASDMYREDQQSLMLYPDRALPSYLEKNQVSSAMLEHCELLQVMLAANDKRLVVAGGNQQVHFNADFENVGKLIEKIAEVKHDYPAHTEQDWEQIKDIYELTFNHKAFTGRSGTMFGYEGLGCIYWHMVSKLLLAVQENYQRAYLESPESEETAKLAGYYYRVREGIGFNKTPDVYGAFPTDPYSHTPKQAGAQQPGMTGQVKEEILTRFGELGIEITDGEIHISPTLLQKQEFITQANTFCYFDVEGKRQGIAMPVNSLAFTYCQVPFMYVINHSKEMSIDVEMVSGEVTRLKSATIPTLLSNAIFSRGHHVKAVTVNLPMSMMQ</sequence>
<protein>
    <recommendedName>
        <fullName evidence="3">Cellobiose phosphorylase</fullName>
    </recommendedName>
</protein>
<evidence type="ECO:0000313" key="1">
    <source>
        <dbReference type="EMBL" id="MCW8346413.1"/>
    </source>
</evidence>
<comment type="caution">
    <text evidence="1">The sequence shown here is derived from an EMBL/GenBank/DDBJ whole genome shotgun (WGS) entry which is preliminary data.</text>
</comment>
<reference evidence="1" key="1">
    <citation type="submission" date="2022-02" db="EMBL/GenBank/DDBJ databases">
        <title>Vibrio sp. nov, a new bacterium isolated from seawater.</title>
        <authorList>
            <person name="Yuan Y."/>
        </authorList>
    </citation>
    <scope>NUCLEOTIDE SEQUENCE</scope>
    <source>
        <strain evidence="1">ZSDZ65</strain>
    </source>
</reference>
<evidence type="ECO:0000313" key="2">
    <source>
        <dbReference type="Proteomes" id="UP001155587"/>
    </source>
</evidence>
<dbReference type="RefSeq" id="WP_265674973.1">
    <property type="nucleotide sequence ID" value="NZ_JAKRRY010000011.1"/>
</dbReference>
<organism evidence="1 2">
    <name type="scientific">Vibrio qingdaonensis</name>
    <dbReference type="NCBI Taxonomy" id="2829491"/>
    <lineage>
        <taxon>Bacteria</taxon>
        <taxon>Pseudomonadati</taxon>
        <taxon>Pseudomonadota</taxon>
        <taxon>Gammaproteobacteria</taxon>
        <taxon>Vibrionales</taxon>
        <taxon>Vibrionaceae</taxon>
        <taxon>Vibrio</taxon>
    </lineage>
</organism>